<dbReference type="Pfam" id="PF03450">
    <property type="entry name" value="CO_deh_flav_C"/>
    <property type="match status" value="1"/>
</dbReference>
<dbReference type="PIRSF" id="PIRSF000127">
    <property type="entry name" value="Xanthine_DH"/>
    <property type="match status" value="1"/>
</dbReference>
<comment type="cofactor">
    <cofactor evidence="15">
        <name>Mo-molybdopterin</name>
        <dbReference type="ChEBI" id="CHEBI:71302"/>
    </cofactor>
    <text evidence="15">Binds 1 Mo-molybdopterin (Mo-MPT) cofactor per subunit.</text>
</comment>
<evidence type="ECO:0000259" key="17">
    <source>
        <dbReference type="PROSITE" id="PS51387"/>
    </source>
</evidence>
<keyword evidence="6 15" id="KW-0479">Metal-binding</keyword>
<feature type="binding site" evidence="15">
    <location>
        <position position="68"/>
    </location>
    <ligand>
        <name>[2Fe-2S] cluster</name>
        <dbReference type="ChEBI" id="CHEBI:190135"/>
        <label>1</label>
    </ligand>
</feature>
<evidence type="ECO:0000256" key="4">
    <source>
        <dbReference type="ARBA" id="ARBA00022630"/>
    </source>
</evidence>
<feature type="binding site" evidence="15">
    <location>
        <position position="792"/>
    </location>
    <ligand>
        <name>Mo-molybdopterin</name>
        <dbReference type="ChEBI" id="CHEBI:71302"/>
    </ligand>
    <ligandPart>
        <name>Mo</name>
        <dbReference type="ChEBI" id="CHEBI:28685"/>
    </ligandPart>
</feature>
<feature type="binding site" evidence="15">
    <location>
        <position position="146"/>
    </location>
    <ligand>
        <name>[2Fe-2S] cluster</name>
        <dbReference type="ChEBI" id="CHEBI:190135"/>
        <label>2</label>
    </ligand>
</feature>
<dbReference type="InterPro" id="IPR037165">
    <property type="entry name" value="AldOxase/xan_DH_Mopterin-bd_sf"/>
</dbReference>
<dbReference type="Gene3D" id="3.10.20.30">
    <property type="match status" value="1"/>
</dbReference>
<proteinExistence type="inferred from homology"/>
<comment type="cofactor">
    <cofactor evidence="1 14">
        <name>FAD</name>
        <dbReference type="ChEBI" id="CHEBI:57692"/>
    </cofactor>
</comment>
<dbReference type="PANTHER" id="PTHR11908:SF132">
    <property type="entry name" value="ALDEHYDE OXIDASE 1-RELATED"/>
    <property type="match status" value="1"/>
</dbReference>
<reference evidence="18" key="1">
    <citation type="submission" date="2023-03" db="EMBL/GenBank/DDBJ databases">
        <title>Chromosome-level genomes of two armyworms, Mythimna separata and Mythimna loreyi, provide insights into the biosynthesis and reception of sex pheromones.</title>
        <authorList>
            <person name="Zhao H."/>
        </authorList>
    </citation>
    <scope>NUCLEOTIDE SEQUENCE</scope>
    <source>
        <strain evidence="18">BeijingLab</strain>
        <tissue evidence="18">Pupa</tissue>
    </source>
</reference>
<evidence type="ECO:0000256" key="3">
    <source>
        <dbReference type="ARBA" id="ARBA00022505"/>
    </source>
</evidence>
<dbReference type="SMART" id="SM01092">
    <property type="entry name" value="CO_deh_flav_C"/>
    <property type="match status" value="1"/>
</dbReference>
<dbReference type="InterPro" id="IPR006058">
    <property type="entry name" value="2Fe2S_fd_BS"/>
</dbReference>
<evidence type="ECO:0000256" key="7">
    <source>
        <dbReference type="ARBA" id="ARBA00022827"/>
    </source>
</evidence>
<dbReference type="InterPro" id="IPR016208">
    <property type="entry name" value="Ald_Oxase/xanthine_DH-like"/>
</dbReference>
<feature type="domain" description="2Fe-2S ferredoxin-type" evidence="16">
    <location>
        <begin position="2"/>
        <end position="86"/>
    </location>
</feature>
<comment type="cofactor">
    <cofactor evidence="15">
        <name>[2Fe-2S] cluster</name>
        <dbReference type="ChEBI" id="CHEBI:190135"/>
    </cofactor>
    <text evidence="15">Binds 2 [2Fe-2S] clusters.</text>
</comment>
<dbReference type="GO" id="GO:0071949">
    <property type="term" value="F:FAD binding"/>
    <property type="evidence" value="ECO:0007669"/>
    <property type="project" value="InterPro"/>
</dbReference>
<organism evidence="18 19">
    <name type="scientific">Mythimna separata</name>
    <name type="common">Oriental armyworm</name>
    <name type="synonym">Pseudaletia separata</name>
    <dbReference type="NCBI Taxonomy" id="271217"/>
    <lineage>
        <taxon>Eukaryota</taxon>
        <taxon>Metazoa</taxon>
        <taxon>Ecdysozoa</taxon>
        <taxon>Arthropoda</taxon>
        <taxon>Hexapoda</taxon>
        <taxon>Insecta</taxon>
        <taxon>Pterygota</taxon>
        <taxon>Neoptera</taxon>
        <taxon>Endopterygota</taxon>
        <taxon>Lepidoptera</taxon>
        <taxon>Glossata</taxon>
        <taxon>Ditrysia</taxon>
        <taxon>Noctuoidea</taxon>
        <taxon>Noctuidae</taxon>
        <taxon>Noctuinae</taxon>
        <taxon>Hadenini</taxon>
        <taxon>Mythimna</taxon>
    </lineage>
</organism>
<dbReference type="PROSITE" id="PS51387">
    <property type="entry name" value="FAD_PCMH"/>
    <property type="match status" value="1"/>
</dbReference>
<feature type="binding site" evidence="15">
    <location>
        <position position="946"/>
    </location>
    <ligand>
        <name>Mo-molybdopterin</name>
        <dbReference type="ChEBI" id="CHEBI:71302"/>
    </ligand>
    <ligandPart>
        <name>Mo</name>
        <dbReference type="ChEBI" id="CHEBI:28685"/>
    </ligandPart>
</feature>
<evidence type="ECO:0000256" key="6">
    <source>
        <dbReference type="ARBA" id="ARBA00022723"/>
    </source>
</evidence>
<dbReference type="Gene3D" id="3.30.390.50">
    <property type="entry name" value="CO dehydrogenase flavoprotein, C-terminal domain"/>
    <property type="match status" value="1"/>
</dbReference>
<dbReference type="InterPro" id="IPR016166">
    <property type="entry name" value="FAD-bd_PCMH"/>
</dbReference>
<comment type="similarity">
    <text evidence="2">Belongs to the xanthine dehydrogenase family.</text>
</comment>
<feature type="binding site" evidence="15">
    <location>
        <position position="111"/>
    </location>
    <ligand>
        <name>[2Fe-2S] cluster</name>
        <dbReference type="ChEBI" id="CHEBI:190135"/>
        <label>2</label>
    </ligand>
</feature>
<accession>A0AAD7YKD6</accession>
<dbReference type="SUPFAM" id="SSF54292">
    <property type="entry name" value="2Fe-2S ferredoxin-like"/>
    <property type="match status" value="1"/>
</dbReference>
<dbReference type="InterPro" id="IPR012675">
    <property type="entry name" value="Beta-grasp_dom_sf"/>
</dbReference>
<dbReference type="SUPFAM" id="SSF56176">
    <property type="entry name" value="FAD-binding/transporter-associated domain-like"/>
    <property type="match status" value="1"/>
</dbReference>
<keyword evidence="7 14" id="KW-0274">FAD</keyword>
<dbReference type="InterPro" id="IPR016167">
    <property type="entry name" value="FAD-bd_PCMH_sub1"/>
</dbReference>
<dbReference type="Pfam" id="PF02738">
    <property type="entry name" value="MoCoBD_1"/>
    <property type="match status" value="1"/>
</dbReference>
<evidence type="ECO:0000256" key="10">
    <source>
        <dbReference type="ARBA" id="ARBA00023014"/>
    </source>
</evidence>
<evidence type="ECO:0000256" key="8">
    <source>
        <dbReference type="ARBA" id="ARBA00023002"/>
    </source>
</evidence>
<dbReference type="InterPro" id="IPR036856">
    <property type="entry name" value="Ald_Oxase/Xan_DH_a/b_sf"/>
</dbReference>
<evidence type="ECO:0000256" key="14">
    <source>
        <dbReference type="PIRSR" id="PIRSR000127-2"/>
    </source>
</evidence>
<evidence type="ECO:0000313" key="19">
    <source>
        <dbReference type="Proteomes" id="UP001231518"/>
    </source>
</evidence>
<dbReference type="InterPro" id="IPR036010">
    <property type="entry name" value="2Fe-2S_ferredoxin-like_sf"/>
</dbReference>
<evidence type="ECO:0000256" key="5">
    <source>
        <dbReference type="ARBA" id="ARBA00022714"/>
    </source>
</evidence>
<keyword evidence="11" id="KW-0520">NAD</keyword>
<evidence type="ECO:0000256" key="11">
    <source>
        <dbReference type="ARBA" id="ARBA00023027"/>
    </source>
</evidence>
<dbReference type="Gene3D" id="3.90.1170.50">
    <property type="entry name" value="Aldehyde oxidase/xanthine dehydrogenase, a/b hammerhead"/>
    <property type="match status" value="1"/>
</dbReference>
<keyword evidence="10 15" id="KW-0411">Iron-sulfur</keyword>
<dbReference type="SUPFAM" id="SSF47741">
    <property type="entry name" value="CO dehydrogenase ISP C-domain like"/>
    <property type="match status" value="1"/>
</dbReference>
<feature type="binding site" evidence="15">
    <location>
        <position position="47"/>
    </location>
    <ligand>
        <name>[2Fe-2S] cluster</name>
        <dbReference type="ChEBI" id="CHEBI:190135"/>
        <label>1</label>
    </ligand>
</feature>
<dbReference type="FunFam" id="3.10.20.30:FF:000012">
    <property type="entry name" value="Xanthine dehydrogenase/oxidase"/>
    <property type="match status" value="1"/>
</dbReference>
<dbReference type="InterPro" id="IPR036318">
    <property type="entry name" value="FAD-bd_PCMH-like_sf"/>
</dbReference>
<dbReference type="InterPro" id="IPR036884">
    <property type="entry name" value="2Fe-2S-bd_dom_sf"/>
</dbReference>
<feature type="active site" description="Proton acceptor" evidence="13">
    <location>
        <position position="1116"/>
    </location>
</feature>
<dbReference type="InterPro" id="IPR005107">
    <property type="entry name" value="CO_DH_flav_C"/>
</dbReference>
<name>A0AAD7YKD6_MYTSE</name>
<feature type="binding site" evidence="15">
    <location>
        <position position="42"/>
    </location>
    <ligand>
        <name>[2Fe-2S] cluster</name>
        <dbReference type="ChEBI" id="CHEBI:190135"/>
        <label>1</label>
    </ligand>
</feature>
<feature type="domain" description="FAD-binding PCMH-type" evidence="17">
    <location>
        <begin position="212"/>
        <end position="323"/>
    </location>
</feature>
<dbReference type="GO" id="GO:0051537">
    <property type="term" value="F:2 iron, 2 sulfur cluster binding"/>
    <property type="evidence" value="ECO:0007669"/>
    <property type="project" value="UniProtKB-KW"/>
</dbReference>
<evidence type="ECO:0000256" key="13">
    <source>
        <dbReference type="PIRSR" id="PIRSR000127-1"/>
    </source>
</evidence>
<dbReference type="FunFam" id="3.30.365.10:FF:000001">
    <property type="entry name" value="Xanthine dehydrogenase oxidase"/>
    <property type="match status" value="1"/>
</dbReference>
<evidence type="ECO:0000256" key="12">
    <source>
        <dbReference type="ARBA" id="ARBA00034078"/>
    </source>
</evidence>
<evidence type="ECO:0000259" key="16">
    <source>
        <dbReference type="PROSITE" id="PS51085"/>
    </source>
</evidence>
<dbReference type="Pfam" id="PF01315">
    <property type="entry name" value="Ald_Xan_dh_C"/>
    <property type="match status" value="1"/>
</dbReference>
<protein>
    <submittedName>
        <fullName evidence="18">Uncharacterized protein</fullName>
    </submittedName>
</protein>
<dbReference type="Proteomes" id="UP001231518">
    <property type="component" value="Chromosome 3"/>
</dbReference>
<dbReference type="Pfam" id="PF01799">
    <property type="entry name" value="Fer2_2"/>
    <property type="match status" value="1"/>
</dbReference>
<dbReference type="SMART" id="SM01008">
    <property type="entry name" value="Ald_Xan_dh_C"/>
    <property type="match status" value="1"/>
</dbReference>
<dbReference type="SUPFAM" id="SSF55447">
    <property type="entry name" value="CO dehydrogenase flavoprotein C-terminal domain-like"/>
    <property type="match status" value="1"/>
</dbReference>
<dbReference type="Gene3D" id="3.30.365.10">
    <property type="entry name" value="Aldehyde oxidase/xanthine dehydrogenase, molybdopterin binding domain"/>
    <property type="match status" value="4"/>
</dbReference>
<keyword evidence="19" id="KW-1185">Reference proteome</keyword>
<dbReference type="GO" id="GO:0005506">
    <property type="term" value="F:iron ion binding"/>
    <property type="evidence" value="ECO:0007669"/>
    <property type="project" value="InterPro"/>
</dbReference>
<feature type="binding site" evidence="14">
    <location>
        <position position="366"/>
    </location>
    <ligand>
        <name>FAD</name>
        <dbReference type="ChEBI" id="CHEBI:57692"/>
    </ligand>
</feature>
<keyword evidence="4" id="KW-0285">Flavoprotein</keyword>
<evidence type="ECO:0000256" key="1">
    <source>
        <dbReference type="ARBA" id="ARBA00001974"/>
    </source>
</evidence>
<sequence>MDSIKFTVNGKQHTVGSDVSSDTMLLEYLRNYLQLRGTKYMCREGGCGACMITAAKTPGAPHVAINSCLTSVASCHGWEIRTIEGLGNRKDGYHTLQTTMAENNATQCGYCTPGWLMTMHGLIESHPNQLTMLEIEKSVSSNLCRCTGYRPILSAFKKFAIDAPKEDRIMNVKDVSCKSSGSCCQNSNNAKDDGWCIVRQDDYQEDEAIKIKLKDGKTWYRPTTLTEVCKLLKKSSKSCMLVGGNTAKGVAPIHEYPNALIDISHLQELKGYQLDQNLIVGAGNTLTEFMEILKSASSENYFGYLLKLHEHIDLVAHIPLRNAMDHNGVEETVTMPEFLKLTMKGKIIVKVLLPPLSSAHKLFTYKLMARAQSCHAITNFGFLCKINDSNVVEESRIIYGALSEKFERAVSTERYLQGKDLFNNETLQGALRVLEGEMIVDVRPPEPSVEYRRYIAKALFYKIQCAGEAKYTDDIPSFHDEVFAAFVLSTVGKGTIVKIDPSEALALDGVVAFYTHKDIPGLNSFTPTDSGVTPVNEEVLCEGTVKHYNQPIGIIVAETQNIADRASKLVKVKYGNVSTPVTDINVAKDDSTRNTLFVAVDASNPGTDTVYKTITGSNILHGQYHFPMETMVCVAKPTEEGLEVHLASQWLDGPHTMISRALNIDQNKIDVHIRRVGGSYGLKITRSIQGAVSCSVVAHKLNRPCRFIQPLTTNMKAFGKRMPNVNVYEVAVNKSGVIQYLNNTNYTDNGSKVNEPVIAYGFDVYHNVYDVTKINYKAYNTITDTPKNTFCRSPGTLEAIANIENIMERISYEVSLDPITVRLNNLNKTKYGEIVELLEALKTSSEYVSRKAAVDSFNTQNRWKKRGLRCSLCRWPPVGGLYDDVNLAVYHSDASVVITHGGIEMGQGINTKVAQVAAHLLNIPLEKIEIKGNNTIISPNTFVTGGSVSTDAVIIGLRRCIEQLQSRLEPVKATLTDPTWSQLITAAYAANVDLQAHGFVKPTDAQSYNIFGVVCCEAEVDVLTGEYEILRVDILQDVGISISPEIDIGQIEGAFVMGLGYWTCEKLVYDEAGDILTDRSWDYHLPEARDIPQQFNITCANLFSNDLILGSKGVGEPPSCLAVAVPFALREAIVHARQESGIPTTEWFDVVGPFSTEKVCMAMKTNTEDFKF</sequence>
<keyword evidence="5 15" id="KW-0001">2Fe-2S</keyword>
<dbReference type="InterPro" id="IPR002346">
    <property type="entry name" value="Mopterin_DH_FAD-bd"/>
</dbReference>
<dbReference type="Pfam" id="PF00111">
    <property type="entry name" value="Fer2"/>
    <property type="match status" value="1"/>
</dbReference>
<dbReference type="InterPro" id="IPR036683">
    <property type="entry name" value="CO_DH_flav_C_dom_sf"/>
</dbReference>
<dbReference type="FunFam" id="3.30.365.10:FF:000002">
    <property type="entry name" value="Xanthine dehydrogenase oxidase"/>
    <property type="match status" value="1"/>
</dbReference>
<dbReference type="InterPro" id="IPR002888">
    <property type="entry name" value="2Fe-2S-bd"/>
</dbReference>
<dbReference type="PANTHER" id="PTHR11908">
    <property type="entry name" value="XANTHINE DEHYDROGENASE"/>
    <property type="match status" value="1"/>
</dbReference>
<dbReference type="Pfam" id="PF20256">
    <property type="entry name" value="MoCoBD_2"/>
    <property type="match status" value="1"/>
</dbReference>
<comment type="caution">
    <text evidence="18">The sequence shown here is derived from an EMBL/GenBank/DDBJ whole genome shotgun (WGS) entry which is preliminary data.</text>
</comment>
<dbReference type="SUPFAM" id="SSF56003">
    <property type="entry name" value="Molybdenum cofactor-binding domain"/>
    <property type="match status" value="1"/>
</dbReference>
<keyword evidence="9 15" id="KW-0408">Iron</keyword>
<dbReference type="PROSITE" id="PS00197">
    <property type="entry name" value="2FE2S_FER_1"/>
    <property type="match status" value="1"/>
</dbReference>
<dbReference type="PROSITE" id="PS51085">
    <property type="entry name" value="2FE2S_FER_2"/>
    <property type="match status" value="1"/>
</dbReference>
<feature type="binding site" evidence="15">
    <location>
        <position position="144"/>
    </location>
    <ligand>
        <name>[2Fe-2S] cluster</name>
        <dbReference type="ChEBI" id="CHEBI:190135"/>
        <label>2</label>
    </ligand>
</feature>
<dbReference type="Gene3D" id="3.30.43.10">
    <property type="entry name" value="Uridine Diphospho-n-acetylenolpyruvylglucosamine Reductase, domain 2"/>
    <property type="match status" value="1"/>
</dbReference>
<gene>
    <name evidence="18" type="ORF">PYW07_012005</name>
</gene>
<dbReference type="SUPFAM" id="SSF54665">
    <property type="entry name" value="CO dehydrogenase molybdoprotein N-domain-like"/>
    <property type="match status" value="1"/>
</dbReference>
<dbReference type="AlphaFoldDB" id="A0AAD7YKD6"/>
<evidence type="ECO:0000313" key="18">
    <source>
        <dbReference type="EMBL" id="KAJ8719962.1"/>
    </source>
</evidence>
<dbReference type="Gene3D" id="1.10.150.120">
    <property type="entry name" value="[2Fe-2S]-binding domain"/>
    <property type="match status" value="1"/>
</dbReference>
<feature type="binding site" evidence="15">
    <location>
        <position position="50"/>
    </location>
    <ligand>
        <name>[2Fe-2S] cluster</name>
        <dbReference type="ChEBI" id="CHEBI:190135"/>
        <label>1</label>
    </ligand>
</feature>
<dbReference type="InterPro" id="IPR046867">
    <property type="entry name" value="AldOxase/xan_DH_MoCoBD2"/>
</dbReference>
<dbReference type="CDD" id="cd00207">
    <property type="entry name" value="fer2"/>
    <property type="match status" value="1"/>
</dbReference>
<keyword evidence="8" id="KW-0560">Oxidoreductase</keyword>
<dbReference type="GO" id="GO:0016491">
    <property type="term" value="F:oxidoreductase activity"/>
    <property type="evidence" value="ECO:0007669"/>
    <property type="project" value="UniProtKB-KW"/>
</dbReference>
<evidence type="ECO:0000256" key="2">
    <source>
        <dbReference type="ARBA" id="ARBA00006849"/>
    </source>
</evidence>
<feature type="binding site" evidence="15">
    <location>
        <position position="649"/>
    </location>
    <ligand>
        <name>Mo-molybdopterin</name>
        <dbReference type="ChEBI" id="CHEBI:71302"/>
    </ligand>
    <ligandPart>
        <name>Mo</name>
        <dbReference type="ChEBI" id="CHEBI:28685"/>
    </ligandPart>
</feature>
<dbReference type="Pfam" id="PF00941">
    <property type="entry name" value="FAD_binding_5"/>
    <property type="match status" value="1"/>
</dbReference>
<dbReference type="InterPro" id="IPR001041">
    <property type="entry name" value="2Fe-2S_ferredoxin-type"/>
</dbReference>
<keyword evidence="3 15" id="KW-0500">Molybdenum</keyword>
<evidence type="ECO:0000256" key="9">
    <source>
        <dbReference type="ARBA" id="ARBA00023004"/>
    </source>
</evidence>
<feature type="binding site" evidence="15">
    <location>
        <position position="108"/>
    </location>
    <ligand>
        <name>[2Fe-2S] cluster</name>
        <dbReference type="ChEBI" id="CHEBI:190135"/>
        <label>2</label>
    </ligand>
</feature>
<dbReference type="InterPro" id="IPR008274">
    <property type="entry name" value="AldOxase/xan_DH_MoCoBD1"/>
</dbReference>
<dbReference type="InterPro" id="IPR000674">
    <property type="entry name" value="Ald_Oxase/Xan_DH_a/b"/>
</dbReference>
<comment type="cofactor">
    <cofactor evidence="12">
        <name>[2Fe-2S] cluster</name>
        <dbReference type="ChEBI" id="CHEBI:190135"/>
    </cofactor>
</comment>
<evidence type="ECO:0000256" key="15">
    <source>
        <dbReference type="PIRSR" id="PIRSR000127-3"/>
    </source>
</evidence>
<dbReference type="EMBL" id="JARGEI010000014">
    <property type="protein sequence ID" value="KAJ8719962.1"/>
    <property type="molecule type" value="Genomic_DNA"/>
</dbReference>